<organism evidence="8 9">
    <name type="scientific">Branchiostoma belcheri</name>
    <name type="common">Amphioxus</name>
    <dbReference type="NCBI Taxonomy" id="7741"/>
    <lineage>
        <taxon>Eukaryota</taxon>
        <taxon>Metazoa</taxon>
        <taxon>Chordata</taxon>
        <taxon>Cephalochordata</taxon>
        <taxon>Leptocardii</taxon>
        <taxon>Amphioxiformes</taxon>
        <taxon>Branchiostomatidae</taxon>
        <taxon>Branchiostoma</taxon>
    </lineage>
</organism>
<evidence type="ECO:0000313" key="8">
    <source>
        <dbReference type="Proteomes" id="UP000515135"/>
    </source>
</evidence>
<gene>
    <name evidence="9" type="primary">LOC109476524</name>
</gene>
<dbReference type="AlphaFoldDB" id="A0A6P4ZGD8"/>
<feature type="domain" description="EGF-like" evidence="6 7">
    <location>
        <begin position="69"/>
        <end position="80"/>
    </location>
</feature>
<keyword evidence="1" id="KW-0245">EGF-like domain</keyword>
<dbReference type="InterPro" id="IPR001881">
    <property type="entry name" value="EGF-like_Ca-bd_dom"/>
</dbReference>
<dbReference type="SMART" id="SM00179">
    <property type="entry name" value="EGF_CA"/>
    <property type="match status" value="1"/>
</dbReference>
<feature type="signal peptide" evidence="5">
    <location>
        <begin position="1"/>
        <end position="27"/>
    </location>
</feature>
<accession>A0A6P4ZGD8</accession>
<evidence type="ECO:0000256" key="3">
    <source>
        <dbReference type="SAM" id="MobiDB-lite"/>
    </source>
</evidence>
<evidence type="ECO:0000313" key="9">
    <source>
        <dbReference type="RefSeq" id="XP_019633064.1"/>
    </source>
</evidence>
<dbReference type="PROSITE" id="PS01186">
    <property type="entry name" value="EGF_2"/>
    <property type="match status" value="1"/>
</dbReference>
<proteinExistence type="predicted"/>
<feature type="region of interest" description="Disordered" evidence="3">
    <location>
        <begin position="356"/>
        <end position="381"/>
    </location>
</feature>
<evidence type="ECO:0000256" key="2">
    <source>
        <dbReference type="ARBA" id="ARBA00023157"/>
    </source>
</evidence>
<dbReference type="Pfam" id="PF07645">
    <property type="entry name" value="EGF_CA"/>
    <property type="match status" value="1"/>
</dbReference>
<dbReference type="RefSeq" id="XP_019633064.1">
    <property type="nucleotide sequence ID" value="XM_019777505.1"/>
</dbReference>
<dbReference type="KEGG" id="bbel:109476524"/>
<evidence type="ECO:0000256" key="1">
    <source>
        <dbReference type="ARBA" id="ARBA00022536"/>
    </source>
</evidence>
<dbReference type="InterPro" id="IPR018097">
    <property type="entry name" value="EGF_Ca-bd_CS"/>
</dbReference>
<keyword evidence="4" id="KW-0812">Transmembrane</keyword>
<dbReference type="GeneID" id="109476524"/>
<dbReference type="SUPFAM" id="SSF57184">
    <property type="entry name" value="Growth factor receptor domain"/>
    <property type="match status" value="1"/>
</dbReference>
<reference evidence="9" key="1">
    <citation type="submission" date="2025-08" db="UniProtKB">
        <authorList>
            <consortium name="RefSeq"/>
        </authorList>
    </citation>
    <scope>IDENTIFICATION</scope>
    <source>
        <tissue evidence="9">Gonad</tissue>
    </source>
</reference>
<keyword evidence="5" id="KW-0732">Signal</keyword>
<dbReference type="PROSITE" id="PS01187">
    <property type="entry name" value="EGF_CA"/>
    <property type="match status" value="1"/>
</dbReference>
<protein>
    <submittedName>
        <fullName evidence="9">Complement component C1q receptor-like isoform X1</fullName>
    </submittedName>
</protein>
<evidence type="ECO:0000256" key="5">
    <source>
        <dbReference type="SAM" id="SignalP"/>
    </source>
</evidence>
<name>A0A6P4ZGD8_BRABE</name>
<dbReference type="InterPro" id="IPR009030">
    <property type="entry name" value="Growth_fac_rcpt_cys_sf"/>
</dbReference>
<evidence type="ECO:0000259" key="6">
    <source>
        <dbReference type="PROSITE" id="PS00022"/>
    </source>
</evidence>
<evidence type="ECO:0000259" key="7">
    <source>
        <dbReference type="PROSITE" id="PS01186"/>
    </source>
</evidence>
<keyword evidence="4" id="KW-0472">Membrane</keyword>
<feature type="transmembrane region" description="Helical" evidence="4">
    <location>
        <begin position="227"/>
        <end position="251"/>
    </location>
</feature>
<evidence type="ECO:0000256" key="4">
    <source>
        <dbReference type="SAM" id="Phobius"/>
    </source>
</evidence>
<dbReference type="GO" id="GO:0005509">
    <property type="term" value="F:calcium ion binding"/>
    <property type="evidence" value="ECO:0007669"/>
    <property type="project" value="InterPro"/>
</dbReference>
<dbReference type="InterPro" id="IPR049883">
    <property type="entry name" value="NOTCH1_EGF-like"/>
</dbReference>
<sequence>MSRVNKEGPYAVYCVFLLVVVVENTLALSGPQGSVCGSRCCEGWDQAGDTCVHCYSPCVHGTCVDMNVCECEPGWEGGDCRHDVDECWYETHVCHHNCHNNDGCYTCSCDDGFQLINSTHCVNSTTFNISSTTVEPPQGATEIPAHCVTATTTHTPQRTTRTTTTTTTTTTTAADVTTRRPLIMRTTPAYTEAPDRHQTLPVTVPVVNDKGRSQAPPGGTHLQNVDAAIGASVSGVAVILLVISGILIYCWNKKKTTAPTRQQEQFANPPHSQQQLVSLPDYSGMHWNNPLYEEMPETHNPPPPYGATRNYETSMSFAAVAGMPQVDKTDTNGVGVAKDGSITEFSSNVHVDIQKARIPPDDRYEPQKKVPENQYQSIKRW</sequence>
<keyword evidence="8" id="KW-1185">Reference proteome</keyword>
<keyword evidence="2" id="KW-1015">Disulfide bond</keyword>
<feature type="chain" id="PRO_5027922110" evidence="5">
    <location>
        <begin position="28"/>
        <end position="381"/>
    </location>
</feature>
<dbReference type="InterPro" id="IPR000742">
    <property type="entry name" value="EGF"/>
</dbReference>
<dbReference type="PROSITE" id="PS00022">
    <property type="entry name" value="EGF_1"/>
    <property type="match status" value="1"/>
</dbReference>
<keyword evidence="4" id="KW-1133">Transmembrane helix</keyword>
<dbReference type="Gene3D" id="2.10.25.10">
    <property type="entry name" value="Laminin"/>
    <property type="match status" value="2"/>
</dbReference>
<dbReference type="SMART" id="SM00181">
    <property type="entry name" value="EGF"/>
    <property type="match status" value="2"/>
</dbReference>
<feature type="compositionally biased region" description="Basic and acidic residues" evidence="3">
    <location>
        <begin position="356"/>
        <end position="371"/>
    </location>
</feature>
<dbReference type="OrthoDB" id="4062651at2759"/>
<dbReference type="CDD" id="cd00054">
    <property type="entry name" value="EGF_CA"/>
    <property type="match status" value="1"/>
</dbReference>
<dbReference type="Proteomes" id="UP000515135">
    <property type="component" value="Unplaced"/>
</dbReference>